<dbReference type="GO" id="GO:0000271">
    <property type="term" value="P:polysaccharide biosynthetic process"/>
    <property type="evidence" value="ECO:0007669"/>
    <property type="project" value="UniProtKB-KW"/>
</dbReference>
<organism evidence="7 8">
    <name type="scientific">Xenorhabdus mauleonii</name>
    <dbReference type="NCBI Taxonomy" id="351675"/>
    <lineage>
        <taxon>Bacteria</taxon>
        <taxon>Pseudomonadati</taxon>
        <taxon>Pseudomonadota</taxon>
        <taxon>Gammaproteobacteria</taxon>
        <taxon>Enterobacterales</taxon>
        <taxon>Morganellaceae</taxon>
        <taxon>Xenorhabdus</taxon>
    </lineage>
</organism>
<dbReference type="RefSeq" id="WP_092512112.1">
    <property type="nucleotide sequence ID" value="NZ_CAWNQB010000089.1"/>
</dbReference>
<dbReference type="Proteomes" id="UP000198919">
    <property type="component" value="Unassembled WGS sequence"/>
</dbReference>
<evidence type="ECO:0000313" key="7">
    <source>
        <dbReference type="EMBL" id="SFJ75281.1"/>
    </source>
</evidence>
<dbReference type="OrthoDB" id="9776077at2"/>
<evidence type="ECO:0000259" key="5">
    <source>
        <dbReference type="Pfam" id="PF17101"/>
    </source>
</evidence>
<evidence type="ECO:0000313" key="6">
    <source>
        <dbReference type="EMBL" id="PHM39565.1"/>
    </source>
</evidence>
<evidence type="ECO:0000256" key="2">
    <source>
        <dbReference type="ARBA" id="ARBA00022679"/>
    </source>
</evidence>
<proteinExistence type="inferred from homology"/>
<feature type="domain" description="Stealth protein CR2 conserved region 2" evidence="4">
    <location>
        <begin position="40"/>
        <end position="142"/>
    </location>
</feature>
<evidence type="ECO:0000259" key="4">
    <source>
        <dbReference type="Pfam" id="PF11380"/>
    </source>
</evidence>
<feature type="domain" description="Stealth protein CR1 conserved region 1" evidence="5">
    <location>
        <begin position="4"/>
        <end position="30"/>
    </location>
</feature>
<dbReference type="STRING" id="351675.SAMN05421680_11561"/>
<protein>
    <submittedName>
        <fullName evidence="6">Capsule biosynthesis protein</fullName>
    </submittedName>
    <submittedName>
        <fullName evidence="7">Stealth protein CR1, conserved region 1</fullName>
    </submittedName>
</protein>
<dbReference type="Proteomes" id="UP000224607">
    <property type="component" value="Unassembled WGS sequence"/>
</dbReference>
<reference evidence="8" key="2">
    <citation type="submission" date="2016-10" db="EMBL/GenBank/DDBJ databases">
        <authorList>
            <person name="Varghese N."/>
            <person name="Submissions S."/>
        </authorList>
    </citation>
    <scope>NUCLEOTIDE SEQUENCE [LARGE SCALE GENOMIC DNA]</scope>
    <source>
        <strain evidence="8">DSM 17908</strain>
    </source>
</reference>
<dbReference type="GO" id="GO:0016772">
    <property type="term" value="F:transferase activity, transferring phosphorus-containing groups"/>
    <property type="evidence" value="ECO:0007669"/>
    <property type="project" value="InterPro"/>
</dbReference>
<dbReference type="InterPro" id="IPR021520">
    <property type="entry name" value="Stealth_CR2"/>
</dbReference>
<dbReference type="Pfam" id="PF17101">
    <property type="entry name" value="Stealth_CR1"/>
    <property type="match status" value="1"/>
</dbReference>
<dbReference type="InterPro" id="IPR031358">
    <property type="entry name" value="Stealth_CR1"/>
</dbReference>
<keyword evidence="9" id="KW-1185">Reference proteome</keyword>
<dbReference type="PANTHER" id="PTHR24045:SF0">
    <property type="entry name" value="N-ACETYLGLUCOSAMINE-1-PHOSPHOTRANSFERASE SUBUNITS ALPHA_BETA"/>
    <property type="match status" value="1"/>
</dbReference>
<keyword evidence="3" id="KW-0270">Exopolysaccharide synthesis</keyword>
<evidence type="ECO:0000256" key="1">
    <source>
        <dbReference type="ARBA" id="ARBA00007583"/>
    </source>
</evidence>
<evidence type="ECO:0000313" key="9">
    <source>
        <dbReference type="Proteomes" id="UP000224607"/>
    </source>
</evidence>
<dbReference type="Pfam" id="PF11380">
    <property type="entry name" value="Stealth_CR2"/>
    <property type="match status" value="1"/>
</dbReference>
<evidence type="ECO:0000256" key="3">
    <source>
        <dbReference type="ARBA" id="ARBA00023169"/>
    </source>
</evidence>
<evidence type="ECO:0000313" key="8">
    <source>
        <dbReference type="Proteomes" id="UP000198919"/>
    </source>
</evidence>
<dbReference type="EMBL" id="NITY01000009">
    <property type="protein sequence ID" value="PHM39565.1"/>
    <property type="molecule type" value="Genomic_DNA"/>
</dbReference>
<dbReference type="PANTHER" id="PTHR24045">
    <property type="match status" value="1"/>
</dbReference>
<name>A0A1I3U0H7_9GAMM</name>
<reference evidence="7" key="1">
    <citation type="submission" date="2016-10" db="EMBL/GenBank/DDBJ databases">
        <authorList>
            <person name="de Groot N.N."/>
        </authorList>
    </citation>
    <scope>NUCLEOTIDE SEQUENCE [LARGE SCALE GENOMIC DNA]</scope>
    <source>
        <strain evidence="7">DSM 17908</strain>
    </source>
</reference>
<dbReference type="AlphaFoldDB" id="A0A1I3U0H7"/>
<comment type="similarity">
    <text evidence="1">Belongs to the stealth family.</text>
</comment>
<accession>A0A1I3U0H7</accession>
<dbReference type="InterPro" id="IPR047141">
    <property type="entry name" value="Stealth"/>
</dbReference>
<sequence>MNTKIDFVLPWVDGNDILWQKRRRLYSTNKASIDENSNARFRDFDTLKYVLRSIEKNCPWYNKIFLITEGHYPNWLNLTNPKIRLVTHEELYFNKEDLPTFSSSSIEMNLANLPDLSNKFIYLNDDMIIFKQLPIERFFIKNLPVDFLCHGFLPRGRLFSLLKEIDTWINSINNNISLINKIRSPNQLNNHYLFNKSYGLTGNILNFLLKYFIKKYFWFEHWHHPQPYIKEEILKVHAQYEKEMSICSKNKFRSNNDLTQYLYRYWNLTAGQFYPQKYNDGLVKNIESTFSLERMIKEIKLKNFNFICFNDSTALSDKEFFSVKNKLILFLDENFPVPASFEKSRDQY</sequence>
<keyword evidence="2" id="KW-0808">Transferase</keyword>
<gene>
    <name evidence="7" type="ORF">SAMN05421680_11561</name>
    <name evidence="6" type="ORF">Xmau_02569</name>
</gene>
<reference evidence="6 9" key="3">
    <citation type="journal article" date="2017" name="Nat. Microbiol.">
        <title>Natural product diversity associated with the nematode symbionts Photorhabdus and Xenorhabdus.</title>
        <authorList>
            <person name="Tobias N.J."/>
            <person name="Wolff H."/>
            <person name="Djahanschiri B."/>
            <person name="Grundmann F."/>
            <person name="Kronenwerth M."/>
            <person name="Shi Y.M."/>
            <person name="Simonyi S."/>
            <person name="Grun P."/>
            <person name="Shapiro-Ilan D."/>
            <person name="Pidot S.J."/>
            <person name="Stinear T.P."/>
            <person name="Ebersberger I."/>
            <person name="Bode H.B."/>
        </authorList>
    </citation>
    <scope>NUCLEOTIDE SEQUENCE [LARGE SCALE GENOMIC DNA]</scope>
    <source>
        <strain evidence="6 9">DSM 17908</strain>
    </source>
</reference>
<dbReference type="EMBL" id="FORG01000015">
    <property type="protein sequence ID" value="SFJ75281.1"/>
    <property type="molecule type" value="Genomic_DNA"/>
</dbReference>